<dbReference type="EMBL" id="CM044705">
    <property type="protein sequence ID" value="KAI5661387.1"/>
    <property type="molecule type" value="Genomic_DNA"/>
</dbReference>
<comment type="caution">
    <text evidence="1">The sequence shown here is derived from an EMBL/GenBank/DDBJ whole genome shotgun (WGS) entry which is preliminary data.</text>
</comment>
<dbReference type="Proteomes" id="UP001060085">
    <property type="component" value="Linkage Group LG05"/>
</dbReference>
<protein>
    <submittedName>
        <fullName evidence="1">Uncharacterized protein</fullName>
    </submittedName>
</protein>
<reference evidence="2" key="1">
    <citation type="journal article" date="2023" name="Nat. Plants">
        <title>Single-cell RNA sequencing provides a high-resolution roadmap for understanding the multicellular compartmentation of specialized metabolism.</title>
        <authorList>
            <person name="Sun S."/>
            <person name="Shen X."/>
            <person name="Li Y."/>
            <person name="Li Y."/>
            <person name="Wang S."/>
            <person name="Li R."/>
            <person name="Zhang H."/>
            <person name="Shen G."/>
            <person name="Guo B."/>
            <person name="Wei J."/>
            <person name="Xu J."/>
            <person name="St-Pierre B."/>
            <person name="Chen S."/>
            <person name="Sun C."/>
        </authorList>
    </citation>
    <scope>NUCLEOTIDE SEQUENCE [LARGE SCALE GENOMIC DNA]</scope>
</reference>
<keyword evidence="2" id="KW-1185">Reference proteome</keyword>
<proteinExistence type="predicted"/>
<accession>A0ACC0ALR6</accession>
<gene>
    <name evidence="1" type="ORF">M9H77_20710</name>
</gene>
<sequence>MATVAANLTPPSSSSCGIKLESLTHIDITKLSQSELQALSLCSNSALDLRSTDGDVFPRIDRAVFNESAGSRRQTYSRIRGGFHQHHRTRLTGLLLDDKLPPASDPENYSIIHYLKYYVNHNSSSNCPPPPPQPAVLAEEQQQLGLGLQEKMAIVVHEAETKRKRGRKIKAKVKTNRRLLENGAEMELERLNNKGEEVDFASLENNGDNLYSGELERRTIGLETEEEVLEILRGLEGQWGSRRKRRKYVDACLFGDALPIGWKLLLGLRRRGRVTIYCRRIVRGSLLSFDNSERICATKRGYALYFECWWERTFPSCFLSYSLCPLIFLFWGRPLLSSPSGEQFLSCKEAASFLRSYFEGKDLHQRMDQGKCSTKQATTVASGIIAGSVQDIGSMENEIGSDSTLTPLTTSDALQKEVCLMDIDNLPEVLVQDIFECYKCNLIFYEKNAYLKHLMSVHERTTRRYKFGSVGEGVIIKDGKFECQFCHKVFLERRSYNGHVGVHVRNHGKGAEELPVPGSVQKSSESPEVEGSNTRTSKMDALIEIAQNSMMAASSDGLNSEPAYNSCPSTMNLNEALVENGNEGTVLGSDPSQKAIGDLNLDRSLDQEVNEGGTICMVADEKMVRRDDTQIVSMTLKSTVTNVSEQTNSTELEKYGNNDIDTVNVFGFDTLHDDVANSEGLMGEENLSGIEFTSATAPFEPSLQYFPDVAKKVPEKVTSFEELGLDELEPFKYDFVDKQEPSSVPGSSVDLANDIGTEEGFNSSVGFDTEAIISEMAGMHQVTTMCVWCRSEFKIEAFDTGTQSDTIGYMCPTCKDKISGHFDRICPCSAEFPLQIGILYILNYSCLNVWIYKIVISVLLENKHLQLLKADRKILIKDGSCVVRLPIRLSYRLNLRLSFSEALRGGSLAEEYNVAGFIGLILAKEYVLEKRTASRKDSIFRTISANVGPCSNLLHAFILVLPRSPQKPKQNTVFTIFFFGENGYFGHKNQESAALSCGSSSRYCLNFCSKPSRSLSLSPITRLEPPAKEKRALLCGVSYKGQKHKLKGTTQDVLNMQKMLLNNNFSSDAILILAEEEQYHYPTRENILDGFDWLMKNLRAGDSLVFYYSGHGVRTVDVKDEEIDGFNEAICPLDFTTAGTIIDNEINEKLVQRLKERVTLHAIIDACHSGTVLDLPHVYNWRKGDWDPPHHQCRGTGGGKAICFSACEDYQLASDSTLLTTDNTVVGVMTQTFIQAVNQRKGPLSYSDILEYMHNSIQEANKSITRGLRRLFYRKMLQDPILSASGKFDIKTEFKL</sequence>
<name>A0ACC0ALR6_CATRO</name>
<organism evidence="1 2">
    <name type="scientific">Catharanthus roseus</name>
    <name type="common">Madagascar periwinkle</name>
    <name type="synonym">Vinca rosea</name>
    <dbReference type="NCBI Taxonomy" id="4058"/>
    <lineage>
        <taxon>Eukaryota</taxon>
        <taxon>Viridiplantae</taxon>
        <taxon>Streptophyta</taxon>
        <taxon>Embryophyta</taxon>
        <taxon>Tracheophyta</taxon>
        <taxon>Spermatophyta</taxon>
        <taxon>Magnoliopsida</taxon>
        <taxon>eudicotyledons</taxon>
        <taxon>Gunneridae</taxon>
        <taxon>Pentapetalae</taxon>
        <taxon>asterids</taxon>
        <taxon>lamiids</taxon>
        <taxon>Gentianales</taxon>
        <taxon>Apocynaceae</taxon>
        <taxon>Rauvolfioideae</taxon>
        <taxon>Vinceae</taxon>
        <taxon>Catharanthinae</taxon>
        <taxon>Catharanthus</taxon>
    </lineage>
</organism>
<evidence type="ECO:0000313" key="1">
    <source>
        <dbReference type="EMBL" id="KAI5661387.1"/>
    </source>
</evidence>
<evidence type="ECO:0000313" key="2">
    <source>
        <dbReference type="Proteomes" id="UP001060085"/>
    </source>
</evidence>